<feature type="domain" description="TIR" evidence="1">
    <location>
        <begin position="28"/>
        <end position="173"/>
    </location>
</feature>
<evidence type="ECO:0000313" key="2">
    <source>
        <dbReference type="EMBL" id="PSS04768.1"/>
    </source>
</evidence>
<dbReference type="EMBL" id="NKQK01000018">
    <property type="protein sequence ID" value="PSS04768.1"/>
    <property type="molecule type" value="Genomic_DNA"/>
</dbReference>
<sequence>MQRSIIANKMCRQVLRYRKNMMVVDKPECYDVFINHRRIDTNKNVAGLLYDHLARLNLRPFLDSKTMKPGDKLFEKIGTALHSCKVGIAVFSPNYCQSYFCLHELSNIMEAKKKVIPIFVDVKPSELRVVDNGNCTAKELVRFHWALEEAKNTVGLTFDSSNGDWLDLLTNASDAVMKNLLEIEAKRLGVHKQKYTKYF</sequence>
<dbReference type="Gene3D" id="3.40.50.10140">
    <property type="entry name" value="Toll/interleukin-1 receptor homology (TIR) domain"/>
    <property type="match status" value="1"/>
</dbReference>
<dbReference type="InterPro" id="IPR000157">
    <property type="entry name" value="TIR_dom"/>
</dbReference>
<dbReference type="PROSITE" id="PS50104">
    <property type="entry name" value="TIR"/>
    <property type="match status" value="1"/>
</dbReference>
<evidence type="ECO:0000259" key="1">
    <source>
        <dbReference type="PROSITE" id="PS50104"/>
    </source>
</evidence>
<dbReference type="SUPFAM" id="SSF52200">
    <property type="entry name" value="Toll/Interleukin receptor TIR domain"/>
    <property type="match status" value="1"/>
</dbReference>
<dbReference type="InParanoid" id="A0A2R6QA45"/>
<protein>
    <submittedName>
        <fullName evidence="2">TMV resistance protein like</fullName>
    </submittedName>
</protein>
<dbReference type="PANTHER" id="PTHR31008:SF16">
    <property type="entry name" value="TOLL-INTERLEUKIN-RESISTANCE (TIR) DOMAIN FAMILY PROTEIN"/>
    <property type="match status" value="1"/>
</dbReference>
<reference evidence="3" key="2">
    <citation type="journal article" date="2018" name="BMC Genomics">
        <title>A manually annotated Actinidia chinensis var. chinensis (kiwifruit) genome highlights the challenges associated with draft genomes and gene prediction in plants.</title>
        <authorList>
            <person name="Pilkington S.M."/>
            <person name="Crowhurst R."/>
            <person name="Hilario E."/>
            <person name="Nardozza S."/>
            <person name="Fraser L."/>
            <person name="Peng Y."/>
            <person name="Gunaseelan K."/>
            <person name="Simpson R."/>
            <person name="Tahir J."/>
            <person name="Deroles S.C."/>
            <person name="Templeton K."/>
            <person name="Luo Z."/>
            <person name="Davy M."/>
            <person name="Cheng C."/>
            <person name="McNeilage M."/>
            <person name="Scaglione D."/>
            <person name="Liu Y."/>
            <person name="Zhang Q."/>
            <person name="Datson P."/>
            <person name="De Silva N."/>
            <person name="Gardiner S.E."/>
            <person name="Bassett H."/>
            <person name="Chagne D."/>
            <person name="McCallum J."/>
            <person name="Dzierzon H."/>
            <person name="Deng C."/>
            <person name="Wang Y.Y."/>
            <person name="Barron L."/>
            <person name="Manako K."/>
            <person name="Bowen J."/>
            <person name="Foster T.M."/>
            <person name="Erridge Z.A."/>
            <person name="Tiffin H."/>
            <person name="Waite C.N."/>
            <person name="Davies K.M."/>
            <person name="Grierson E.P."/>
            <person name="Laing W.A."/>
            <person name="Kirk R."/>
            <person name="Chen X."/>
            <person name="Wood M."/>
            <person name="Montefiori M."/>
            <person name="Brummell D.A."/>
            <person name="Schwinn K.E."/>
            <person name="Catanach A."/>
            <person name="Fullerton C."/>
            <person name="Li D."/>
            <person name="Meiyalaghan S."/>
            <person name="Nieuwenhuizen N."/>
            <person name="Read N."/>
            <person name="Prakash R."/>
            <person name="Hunter D."/>
            <person name="Zhang H."/>
            <person name="McKenzie M."/>
            <person name="Knabel M."/>
            <person name="Harris A."/>
            <person name="Allan A.C."/>
            <person name="Gleave A."/>
            <person name="Chen A."/>
            <person name="Janssen B.J."/>
            <person name="Plunkett B."/>
            <person name="Ampomah-Dwamena C."/>
            <person name="Voogd C."/>
            <person name="Leif D."/>
            <person name="Lafferty D."/>
            <person name="Souleyre E.J.F."/>
            <person name="Varkonyi-Gasic E."/>
            <person name="Gambi F."/>
            <person name="Hanley J."/>
            <person name="Yao J.L."/>
            <person name="Cheung J."/>
            <person name="David K.M."/>
            <person name="Warren B."/>
            <person name="Marsh K."/>
            <person name="Snowden K.C."/>
            <person name="Lin-Wang K."/>
            <person name="Brian L."/>
            <person name="Martinez-Sanchez M."/>
            <person name="Wang M."/>
            <person name="Ileperuma N."/>
            <person name="Macnee N."/>
            <person name="Campin R."/>
            <person name="McAtee P."/>
            <person name="Drummond R.S.M."/>
            <person name="Espley R.V."/>
            <person name="Ireland H.S."/>
            <person name="Wu R."/>
            <person name="Atkinson R.G."/>
            <person name="Karunairetnam S."/>
            <person name="Bulley S."/>
            <person name="Chunkath S."/>
            <person name="Hanley Z."/>
            <person name="Storey R."/>
            <person name="Thrimawithana A.H."/>
            <person name="Thomson S."/>
            <person name="David C."/>
            <person name="Testolin R."/>
            <person name="Huang H."/>
            <person name="Hellens R.P."/>
            <person name="Schaffer R.J."/>
        </authorList>
    </citation>
    <scope>NUCLEOTIDE SEQUENCE [LARGE SCALE GENOMIC DNA]</scope>
    <source>
        <strain evidence="3">cv. Red5</strain>
    </source>
</reference>
<reference evidence="2 3" key="1">
    <citation type="submission" date="2017-07" db="EMBL/GenBank/DDBJ databases">
        <title>An improved, manually edited Actinidia chinensis var. chinensis (kiwifruit) genome highlights the challenges associated with draft genomes and gene prediction in plants.</title>
        <authorList>
            <person name="Pilkington S."/>
            <person name="Crowhurst R."/>
            <person name="Hilario E."/>
            <person name="Nardozza S."/>
            <person name="Fraser L."/>
            <person name="Peng Y."/>
            <person name="Gunaseelan K."/>
            <person name="Simpson R."/>
            <person name="Tahir J."/>
            <person name="Deroles S."/>
            <person name="Templeton K."/>
            <person name="Luo Z."/>
            <person name="Davy M."/>
            <person name="Cheng C."/>
            <person name="Mcneilage M."/>
            <person name="Scaglione D."/>
            <person name="Liu Y."/>
            <person name="Zhang Q."/>
            <person name="Datson P."/>
            <person name="De Silva N."/>
            <person name="Gardiner S."/>
            <person name="Bassett H."/>
            <person name="Chagne D."/>
            <person name="Mccallum J."/>
            <person name="Dzierzon H."/>
            <person name="Deng C."/>
            <person name="Wang Y.-Y."/>
            <person name="Barron N."/>
            <person name="Manako K."/>
            <person name="Bowen J."/>
            <person name="Foster T."/>
            <person name="Erridge Z."/>
            <person name="Tiffin H."/>
            <person name="Waite C."/>
            <person name="Davies K."/>
            <person name="Grierson E."/>
            <person name="Laing W."/>
            <person name="Kirk R."/>
            <person name="Chen X."/>
            <person name="Wood M."/>
            <person name="Montefiori M."/>
            <person name="Brummell D."/>
            <person name="Schwinn K."/>
            <person name="Catanach A."/>
            <person name="Fullerton C."/>
            <person name="Li D."/>
            <person name="Meiyalaghan S."/>
            <person name="Nieuwenhuizen N."/>
            <person name="Read N."/>
            <person name="Prakash R."/>
            <person name="Hunter D."/>
            <person name="Zhang H."/>
            <person name="Mckenzie M."/>
            <person name="Knabel M."/>
            <person name="Harris A."/>
            <person name="Allan A."/>
            <person name="Chen A."/>
            <person name="Janssen B."/>
            <person name="Plunkett B."/>
            <person name="Dwamena C."/>
            <person name="Voogd C."/>
            <person name="Leif D."/>
            <person name="Lafferty D."/>
            <person name="Souleyre E."/>
            <person name="Varkonyi-Gasic E."/>
            <person name="Gambi F."/>
            <person name="Hanley J."/>
            <person name="Yao J.-L."/>
            <person name="Cheung J."/>
            <person name="David K."/>
            <person name="Warren B."/>
            <person name="Marsh K."/>
            <person name="Snowden K."/>
            <person name="Lin-Wang K."/>
            <person name="Brian L."/>
            <person name="Martinez-Sanchez M."/>
            <person name="Wang M."/>
            <person name="Ileperuma N."/>
            <person name="Macnee N."/>
            <person name="Campin R."/>
            <person name="Mcatee P."/>
            <person name="Drummond R."/>
            <person name="Espley R."/>
            <person name="Ireland H."/>
            <person name="Wu R."/>
            <person name="Atkinson R."/>
            <person name="Karunairetnam S."/>
            <person name="Bulley S."/>
            <person name="Chunkath S."/>
            <person name="Hanley Z."/>
            <person name="Storey R."/>
            <person name="Thrimawithana A."/>
            <person name="Thomson S."/>
            <person name="David C."/>
            <person name="Testolin R."/>
        </authorList>
    </citation>
    <scope>NUCLEOTIDE SEQUENCE [LARGE SCALE GENOMIC DNA]</scope>
    <source>
        <strain evidence="3">cv. Red5</strain>
        <tissue evidence="2">Young leaf</tissue>
    </source>
</reference>
<comment type="caution">
    <text evidence="2">The sequence shown here is derived from an EMBL/GenBank/DDBJ whole genome shotgun (WGS) entry which is preliminary data.</text>
</comment>
<dbReference type="PANTHER" id="PTHR31008">
    <property type="entry name" value="COP1-INTERACTING PROTEIN-RELATED"/>
    <property type="match status" value="1"/>
</dbReference>
<dbReference type="AlphaFoldDB" id="A0A2R6QA45"/>
<gene>
    <name evidence="2" type="ORF">CEY00_Acc20626</name>
</gene>
<dbReference type="GO" id="GO:0007165">
    <property type="term" value="P:signal transduction"/>
    <property type="evidence" value="ECO:0007669"/>
    <property type="project" value="InterPro"/>
</dbReference>
<organism evidence="2 3">
    <name type="scientific">Actinidia chinensis var. chinensis</name>
    <name type="common">Chinese soft-hair kiwi</name>
    <dbReference type="NCBI Taxonomy" id="1590841"/>
    <lineage>
        <taxon>Eukaryota</taxon>
        <taxon>Viridiplantae</taxon>
        <taxon>Streptophyta</taxon>
        <taxon>Embryophyta</taxon>
        <taxon>Tracheophyta</taxon>
        <taxon>Spermatophyta</taxon>
        <taxon>Magnoliopsida</taxon>
        <taxon>eudicotyledons</taxon>
        <taxon>Gunneridae</taxon>
        <taxon>Pentapetalae</taxon>
        <taxon>asterids</taxon>
        <taxon>Ericales</taxon>
        <taxon>Actinidiaceae</taxon>
        <taxon>Actinidia</taxon>
    </lineage>
</organism>
<evidence type="ECO:0000313" key="3">
    <source>
        <dbReference type="Proteomes" id="UP000241394"/>
    </source>
</evidence>
<name>A0A2R6QA45_ACTCC</name>
<dbReference type="OrthoDB" id="6078042at2759"/>
<proteinExistence type="predicted"/>
<keyword evidence="3" id="KW-1185">Reference proteome</keyword>
<dbReference type="OMA" id="ISPNYCD"/>
<dbReference type="Proteomes" id="UP000241394">
    <property type="component" value="Chromosome LG18"/>
</dbReference>
<dbReference type="SMART" id="SM00255">
    <property type="entry name" value="TIR"/>
    <property type="match status" value="1"/>
</dbReference>
<dbReference type="Gramene" id="PSS04768">
    <property type="protein sequence ID" value="PSS04768"/>
    <property type="gene ID" value="CEY00_Acc20626"/>
</dbReference>
<dbReference type="Pfam" id="PF01582">
    <property type="entry name" value="TIR"/>
    <property type="match status" value="1"/>
</dbReference>
<accession>A0A2R6QA45</accession>
<dbReference type="InterPro" id="IPR035897">
    <property type="entry name" value="Toll_tir_struct_dom_sf"/>
</dbReference>